<dbReference type="AlphaFoldDB" id="A0A843UCX3"/>
<gene>
    <name evidence="1" type="ORF">Taro_016032</name>
</gene>
<dbReference type="Proteomes" id="UP000652761">
    <property type="component" value="Unassembled WGS sequence"/>
</dbReference>
<evidence type="ECO:0000313" key="1">
    <source>
        <dbReference type="EMBL" id="MQL83542.1"/>
    </source>
</evidence>
<comment type="caution">
    <text evidence="1">The sequence shown here is derived from an EMBL/GenBank/DDBJ whole genome shotgun (WGS) entry which is preliminary data.</text>
</comment>
<sequence>MTTSGRQSATISSRYYSVLGPKPAHSTNLHHTGLTTATTTTTHTIQKDPKTHDDFSLFI</sequence>
<proteinExistence type="predicted"/>
<accession>A0A843UCX3</accession>
<dbReference type="EMBL" id="NMUH01000701">
    <property type="protein sequence ID" value="MQL83542.1"/>
    <property type="molecule type" value="Genomic_DNA"/>
</dbReference>
<protein>
    <submittedName>
        <fullName evidence="1">Uncharacterized protein</fullName>
    </submittedName>
</protein>
<name>A0A843UCX3_COLES</name>
<reference evidence="1" key="1">
    <citation type="submission" date="2017-07" db="EMBL/GenBank/DDBJ databases">
        <title>Taro Niue Genome Assembly and Annotation.</title>
        <authorList>
            <person name="Atibalentja N."/>
            <person name="Keating K."/>
            <person name="Fields C.J."/>
        </authorList>
    </citation>
    <scope>NUCLEOTIDE SEQUENCE</scope>
    <source>
        <strain evidence="1">Niue_2</strain>
        <tissue evidence="1">Leaf</tissue>
    </source>
</reference>
<organism evidence="1 2">
    <name type="scientific">Colocasia esculenta</name>
    <name type="common">Wild taro</name>
    <name type="synonym">Arum esculentum</name>
    <dbReference type="NCBI Taxonomy" id="4460"/>
    <lineage>
        <taxon>Eukaryota</taxon>
        <taxon>Viridiplantae</taxon>
        <taxon>Streptophyta</taxon>
        <taxon>Embryophyta</taxon>
        <taxon>Tracheophyta</taxon>
        <taxon>Spermatophyta</taxon>
        <taxon>Magnoliopsida</taxon>
        <taxon>Liliopsida</taxon>
        <taxon>Araceae</taxon>
        <taxon>Aroideae</taxon>
        <taxon>Colocasieae</taxon>
        <taxon>Colocasia</taxon>
    </lineage>
</organism>
<evidence type="ECO:0000313" key="2">
    <source>
        <dbReference type="Proteomes" id="UP000652761"/>
    </source>
</evidence>
<keyword evidence="2" id="KW-1185">Reference proteome</keyword>